<organism evidence="2">
    <name type="scientific">marine sediment metagenome</name>
    <dbReference type="NCBI Taxonomy" id="412755"/>
    <lineage>
        <taxon>unclassified sequences</taxon>
        <taxon>metagenomes</taxon>
        <taxon>ecological metagenomes</taxon>
    </lineage>
</organism>
<evidence type="ECO:0000313" key="2">
    <source>
        <dbReference type="EMBL" id="KKK69564.1"/>
    </source>
</evidence>
<gene>
    <name evidence="2" type="ORF">LCGC14_2932770</name>
</gene>
<dbReference type="EMBL" id="LAZR01058587">
    <property type="protein sequence ID" value="KKK69564.1"/>
    <property type="molecule type" value="Genomic_DNA"/>
</dbReference>
<dbReference type="Pfam" id="PF09862">
    <property type="entry name" value="DUF2089"/>
    <property type="match status" value="1"/>
</dbReference>
<dbReference type="InterPro" id="IPR018658">
    <property type="entry name" value="DUF2089"/>
</dbReference>
<proteinExistence type="predicted"/>
<evidence type="ECO:0000259" key="1">
    <source>
        <dbReference type="Pfam" id="PF09862"/>
    </source>
</evidence>
<feature type="domain" description="DUF2089" evidence="1">
    <location>
        <begin position="14"/>
        <end position="57"/>
    </location>
</feature>
<accession>A0A0F8ZT27</accession>
<reference evidence="2" key="1">
    <citation type="journal article" date="2015" name="Nature">
        <title>Complex archaea that bridge the gap between prokaryotes and eukaryotes.</title>
        <authorList>
            <person name="Spang A."/>
            <person name="Saw J.H."/>
            <person name="Jorgensen S.L."/>
            <person name="Zaremba-Niedzwiedzka K."/>
            <person name="Martijn J."/>
            <person name="Lind A.E."/>
            <person name="van Eijk R."/>
            <person name="Schleper C."/>
            <person name="Guy L."/>
            <person name="Ettema T.J."/>
        </authorList>
    </citation>
    <scope>NUCLEOTIDE SEQUENCE</scope>
</reference>
<dbReference type="AlphaFoldDB" id="A0A0F8ZT27"/>
<protein>
    <recommendedName>
        <fullName evidence="1">DUF2089 domain-containing protein</fullName>
    </recommendedName>
</protein>
<sequence length="104" mass="11967">MAEATDRPKWTDQLTDEDLAFIKRFVLASGSLKALAGIYGISYPTVRLRLDRLIEKVRILDDMSITDEFERSARALFAEGKFDAHTLRTLLEAHRRRKEADREG</sequence>
<name>A0A0F8ZT27_9ZZZZ</name>
<comment type="caution">
    <text evidence="2">The sequence shown here is derived from an EMBL/GenBank/DDBJ whole genome shotgun (WGS) entry which is preliminary data.</text>
</comment>